<protein>
    <submittedName>
        <fullName evidence="2">Uncharacterized protein</fullName>
    </submittedName>
</protein>
<feature type="region of interest" description="Disordered" evidence="1">
    <location>
        <begin position="177"/>
        <end position="248"/>
    </location>
</feature>
<sequence length="573" mass="60079">MLSSSPPPRPVSRMGWHASPDSPDGAATPRLLSFTLDVKMRSASPLLAGYDSDSSSSSDDDDDEGLALALPRKRKRATRPGPSPSPSRRPRLDADAEAHDPTTPPSSHRAGPGAQAITASGRGAAGIGSDACNDVDDNNNNTAHTASAATEMPPSPRRPCRALPAIPELEEGELDLDLEIPGPSSPRPSSPSSPSPLPKPPMSPPPAPASPRRRYSHKQLAWRAATPERLSRECTPPKFRPQAPRLHLCGSPRTEKRVYGLLAAHLRSAGDTATLATLLRVSHAAYSAAAVELYRNIVLTASSTPALVNTLTWPLEGVGADAARRARLRRLVRSVTIASLPPTAPAAAAWIGVKGYPALPLCPAAETVAIAQPAWAALGESTLLASMVRGLASPTSLCVDVHAAHGHAAATPRLAALVLSTWLLPAWTRLSRVTVHSAQVVLAHASADSRRALFRPGVGYVLVFSQCGGCAPGVEKAGKQRKRIAATRADQLWGSMARALRVVSSEVGSASGVTVVLPHDAGRTLPLPAEWRARGGTPLATVAAEHVFPRAVPSNFAFLRVEDCAAVCDCCPR</sequence>
<feature type="compositionally biased region" description="Pro residues" evidence="1">
    <location>
        <begin position="183"/>
        <end position="209"/>
    </location>
</feature>
<feature type="compositionally biased region" description="Low complexity" evidence="1">
    <location>
        <begin position="138"/>
        <end position="150"/>
    </location>
</feature>
<evidence type="ECO:0000256" key="1">
    <source>
        <dbReference type="SAM" id="MobiDB-lite"/>
    </source>
</evidence>
<evidence type="ECO:0000313" key="3">
    <source>
        <dbReference type="Proteomes" id="UP001565368"/>
    </source>
</evidence>
<dbReference type="Proteomes" id="UP001565368">
    <property type="component" value="Unassembled WGS sequence"/>
</dbReference>
<evidence type="ECO:0000313" key="2">
    <source>
        <dbReference type="EMBL" id="KAL1408442.1"/>
    </source>
</evidence>
<feature type="compositionally biased region" description="Pro residues" evidence="1">
    <location>
        <begin position="1"/>
        <end position="10"/>
    </location>
</feature>
<name>A0ABR3Q1U8_9TREE</name>
<reference evidence="2 3" key="1">
    <citation type="submission" date="2023-08" db="EMBL/GenBank/DDBJ databases">
        <title>Annotated Genome Sequence of Vanrija albida AlHP1.</title>
        <authorList>
            <person name="Herzog R."/>
        </authorList>
    </citation>
    <scope>NUCLEOTIDE SEQUENCE [LARGE SCALE GENOMIC DNA]</scope>
    <source>
        <strain evidence="2 3">AlHP1</strain>
    </source>
</reference>
<proteinExistence type="predicted"/>
<accession>A0ABR3Q1U8</accession>
<gene>
    <name evidence="2" type="ORF">Q8F55_005254</name>
</gene>
<comment type="caution">
    <text evidence="2">The sequence shown here is derived from an EMBL/GenBank/DDBJ whole genome shotgun (WGS) entry which is preliminary data.</text>
</comment>
<feature type="region of interest" description="Disordered" evidence="1">
    <location>
        <begin position="46"/>
        <end position="164"/>
    </location>
</feature>
<dbReference type="EMBL" id="JBBXJM010000004">
    <property type="protein sequence ID" value="KAL1408442.1"/>
    <property type="molecule type" value="Genomic_DNA"/>
</dbReference>
<dbReference type="RefSeq" id="XP_069208386.1">
    <property type="nucleotide sequence ID" value="XM_069353744.1"/>
</dbReference>
<dbReference type="GeneID" id="95986297"/>
<feature type="region of interest" description="Disordered" evidence="1">
    <location>
        <begin position="1"/>
        <end position="29"/>
    </location>
</feature>
<keyword evidence="3" id="KW-1185">Reference proteome</keyword>
<organism evidence="2 3">
    <name type="scientific">Vanrija albida</name>
    <dbReference type="NCBI Taxonomy" id="181172"/>
    <lineage>
        <taxon>Eukaryota</taxon>
        <taxon>Fungi</taxon>
        <taxon>Dikarya</taxon>
        <taxon>Basidiomycota</taxon>
        <taxon>Agaricomycotina</taxon>
        <taxon>Tremellomycetes</taxon>
        <taxon>Trichosporonales</taxon>
        <taxon>Trichosporonaceae</taxon>
        <taxon>Vanrija</taxon>
    </lineage>
</organism>
<feature type="compositionally biased region" description="Basic and acidic residues" evidence="1">
    <location>
        <begin position="90"/>
        <end position="100"/>
    </location>
</feature>